<sequence>MLDRSCSVWVGCKALVREEQLHRLFASVGNVDSVKLMTDRASGQSRGFGFVNFRDHASVEAALSKMRGAALDGVPVLVRRSLPMNELREQQDRDRERDWDRDRDRDRERDRERDRPRELDRSRSGGGAAAGSGRDRSPRGERARSPRGRGGDWEERGGGGGGGGGGGRGGRDWDRHGGGGGGGGAAGGRGRPPVIRYRLAMSNLATTTTWAEVKDFLRYAGEPTYAQAPGDGTAIGEFATAEECRSAIERLEGATLDGMAVHFEPLNFDLETGRRTDADGDGRRRRDADDDRGAAPPARRRRDGSSDDGARRRRGSSDDGGGGGGSGGGADDSKRTRGD</sequence>
<organism evidence="9 10">
    <name type="scientific">Raphidocelis subcapitata</name>
    <dbReference type="NCBI Taxonomy" id="307507"/>
    <lineage>
        <taxon>Eukaryota</taxon>
        <taxon>Viridiplantae</taxon>
        <taxon>Chlorophyta</taxon>
        <taxon>core chlorophytes</taxon>
        <taxon>Chlorophyceae</taxon>
        <taxon>CS clade</taxon>
        <taxon>Sphaeropleales</taxon>
        <taxon>Selenastraceae</taxon>
        <taxon>Raphidocelis</taxon>
    </lineage>
</organism>
<keyword evidence="10" id="KW-1185">Reference proteome</keyword>
<feature type="compositionally biased region" description="Gly residues" evidence="7">
    <location>
        <begin position="318"/>
        <end position="330"/>
    </location>
</feature>
<dbReference type="PANTHER" id="PTHR23003:SF62">
    <property type="entry name" value="SERINE_ARGININE (SR)-TYPE SHUTTLING MRNA BINDING PROTEIN NPL3"/>
    <property type="match status" value="1"/>
</dbReference>
<evidence type="ECO:0000259" key="8">
    <source>
        <dbReference type="PROSITE" id="PS50102"/>
    </source>
</evidence>
<feature type="region of interest" description="Disordered" evidence="7">
    <location>
        <begin position="85"/>
        <end position="191"/>
    </location>
</feature>
<dbReference type="InterPro" id="IPR012677">
    <property type="entry name" value="Nucleotide-bd_a/b_plait_sf"/>
</dbReference>
<dbReference type="GO" id="GO:0005737">
    <property type="term" value="C:cytoplasm"/>
    <property type="evidence" value="ECO:0007669"/>
    <property type="project" value="TreeGrafter"/>
</dbReference>
<dbReference type="InterPro" id="IPR000504">
    <property type="entry name" value="RRM_dom"/>
</dbReference>
<gene>
    <name evidence="9" type="ORF">Rsub_02456</name>
</gene>
<dbReference type="CDD" id="cd00590">
    <property type="entry name" value="RRM_SF"/>
    <property type="match status" value="1"/>
</dbReference>
<keyword evidence="2" id="KW-0507">mRNA processing</keyword>
<dbReference type="SMART" id="SM00360">
    <property type="entry name" value="RRM"/>
    <property type="match status" value="2"/>
</dbReference>
<evidence type="ECO:0000256" key="3">
    <source>
        <dbReference type="ARBA" id="ARBA00022737"/>
    </source>
</evidence>
<reference evidence="9 10" key="1">
    <citation type="journal article" date="2018" name="Sci. Rep.">
        <title>Raphidocelis subcapitata (=Pseudokirchneriella subcapitata) provides an insight into genome evolution and environmental adaptations in the Sphaeropleales.</title>
        <authorList>
            <person name="Suzuki S."/>
            <person name="Yamaguchi H."/>
            <person name="Nakajima N."/>
            <person name="Kawachi M."/>
        </authorList>
    </citation>
    <scope>NUCLEOTIDE SEQUENCE [LARGE SCALE GENOMIC DNA]</scope>
    <source>
        <strain evidence="9 10">NIES-35</strain>
    </source>
</reference>
<protein>
    <recommendedName>
        <fullName evidence="8">RRM domain-containing protein</fullName>
    </recommendedName>
</protein>
<comment type="caution">
    <text evidence="9">The sequence shown here is derived from an EMBL/GenBank/DDBJ whole genome shotgun (WGS) entry which is preliminary data.</text>
</comment>
<keyword evidence="5" id="KW-0539">Nucleus</keyword>
<dbReference type="InParanoid" id="A0A2V0NXN8"/>
<keyword evidence="4 6" id="KW-0694">RNA-binding</keyword>
<dbReference type="GO" id="GO:0005634">
    <property type="term" value="C:nucleus"/>
    <property type="evidence" value="ECO:0007669"/>
    <property type="project" value="UniProtKB-SubCell"/>
</dbReference>
<dbReference type="STRING" id="307507.A0A2V0NXN8"/>
<evidence type="ECO:0000256" key="6">
    <source>
        <dbReference type="PROSITE-ProRule" id="PRU00176"/>
    </source>
</evidence>
<dbReference type="PROSITE" id="PS50102">
    <property type="entry name" value="RRM"/>
    <property type="match status" value="1"/>
</dbReference>
<proteinExistence type="predicted"/>
<dbReference type="GO" id="GO:0003729">
    <property type="term" value="F:mRNA binding"/>
    <property type="evidence" value="ECO:0007669"/>
    <property type="project" value="TreeGrafter"/>
</dbReference>
<evidence type="ECO:0000313" key="9">
    <source>
        <dbReference type="EMBL" id="GBF90350.1"/>
    </source>
</evidence>
<keyword evidence="3" id="KW-0677">Repeat</keyword>
<dbReference type="Proteomes" id="UP000247498">
    <property type="component" value="Unassembled WGS sequence"/>
</dbReference>
<feature type="compositionally biased region" description="Gly residues" evidence="7">
    <location>
        <begin position="178"/>
        <end position="190"/>
    </location>
</feature>
<dbReference type="InterPro" id="IPR050374">
    <property type="entry name" value="RRT5_SRSF_SR"/>
</dbReference>
<dbReference type="Pfam" id="PF00076">
    <property type="entry name" value="RRM_1"/>
    <property type="match status" value="2"/>
</dbReference>
<evidence type="ECO:0000256" key="5">
    <source>
        <dbReference type="ARBA" id="ARBA00023242"/>
    </source>
</evidence>
<feature type="compositionally biased region" description="Basic and acidic residues" evidence="7">
    <location>
        <begin position="86"/>
        <end position="123"/>
    </location>
</feature>
<feature type="compositionally biased region" description="Gly residues" evidence="7">
    <location>
        <begin position="158"/>
        <end position="168"/>
    </location>
</feature>
<dbReference type="GO" id="GO:0006397">
    <property type="term" value="P:mRNA processing"/>
    <property type="evidence" value="ECO:0007669"/>
    <property type="project" value="UniProtKB-KW"/>
</dbReference>
<evidence type="ECO:0000256" key="2">
    <source>
        <dbReference type="ARBA" id="ARBA00022664"/>
    </source>
</evidence>
<feature type="compositionally biased region" description="Basic and acidic residues" evidence="7">
    <location>
        <begin position="133"/>
        <end position="157"/>
    </location>
</feature>
<dbReference type="SUPFAM" id="SSF54928">
    <property type="entry name" value="RNA-binding domain, RBD"/>
    <property type="match status" value="1"/>
</dbReference>
<evidence type="ECO:0000256" key="1">
    <source>
        <dbReference type="ARBA" id="ARBA00004123"/>
    </source>
</evidence>
<dbReference type="AlphaFoldDB" id="A0A2V0NXN8"/>
<accession>A0A2V0NXN8</accession>
<evidence type="ECO:0000256" key="7">
    <source>
        <dbReference type="SAM" id="MobiDB-lite"/>
    </source>
</evidence>
<feature type="domain" description="RRM" evidence="8">
    <location>
        <begin position="6"/>
        <end position="83"/>
    </location>
</feature>
<evidence type="ECO:0000256" key="4">
    <source>
        <dbReference type="ARBA" id="ARBA00022884"/>
    </source>
</evidence>
<evidence type="ECO:0000313" key="10">
    <source>
        <dbReference type="Proteomes" id="UP000247498"/>
    </source>
</evidence>
<name>A0A2V0NXN8_9CHLO</name>
<dbReference type="EMBL" id="BDRX01000016">
    <property type="protein sequence ID" value="GBF90350.1"/>
    <property type="molecule type" value="Genomic_DNA"/>
</dbReference>
<dbReference type="InterPro" id="IPR035979">
    <property type="entry name" value="RBD_domain_sf"/>
</dbReference>
<dbReference type="OrthoDB" id="547066at2759"/>
<feature type="compositionally biased region" description="Basic and acidic residues" evidence="7">
    <location>
        <begin position="271"/>
        <end position="293"/>
    </location>
</feature>
<dbReference type="Gene3D" id="3.30.70.330">
    <property type="match status" value="2"/>
</dbReference>
<dbReference type="PANTHER" id="PTHR23003">
    <property type="entry name" value="RNA RECOGNITION MOTIF RRM DOMAIN CONTAINING PROTEIN"/>
    <property type="match status" value="1"/>
</dbReference>
<comment type="subcellular location">
    <subcellularLocation>
        <location evidence="1">Nucleus</location>
    </subcellularLocation>
</comment>
<feature type="region of interest" description="Disordered" evidence="7">
    <location>
        <begin position="271"/>
        <end position="339"/>
    </location>
</feature>